<evidence type="ECO:0000313" key="3">
    <source>
        <dbReference type="EMBL" id="RDY32580.1"/>
    </source>
</evidence>
<evidence type="ECO:0000259" key="1">
    <source>
        <dbReference type="Pfam" id="PF07238"/>
    </source>
</evidence>
<dbReference type="EMBL" id="QICS01000002">
    <property type="protein sequence ID" value="PXV93632.1"/>
    <property type="molecule type" value="Genomic_DNA"/>
</dbReference>
<sequence length="223" mass="25805">MKLVDLAENTKLQIEVSFKGSKLFYETQVKLTAHEGVFIAPIRQDDKMIDFNAGNLMINVTADIDGTQPILWRECTIKAVKYKKEVFHMITSKRGGLQVNRRGRFRIDMGYTGTARVGFNKGTLNVVVHDISGSGFSFTTEKNLEDLNEEVHIVFIDTDNDTRFNLIGKLVRKQEWNNNRFLYGCKFQNINKMVEYYIAKKQREIISLNSINKKNIIELRDEK</sequence>
<dbReference type="Proteomes" id="UP000216411">
    <property type="component" value="Unassembled WGS sequence"/>
</dbReference>
<dbReference type="RefSeq" id="WP_094379480.1">
    <property type="nucleotide sequence ID" value="NZ_NOKA02000003.1"/>
</dbReference>
<organism evidence="2 5">
    <name type="scientific">Lachnotalea glycerini</name>
    <dbReference type="NCBI Taxonomy" id="1763509"/>
    <lineage>
        <taxon>Bacteria</taxon>
        <taxon>Bacillati</taxon>
        <taxon>Bacillota</taxon>
        <taxon>Clostridia</taxon>
        <taxon>Lachnospirales</taxon>
        <taxon>Lachnospiraceae</taxon>
        <taxon>Lachnotalea</taxon>
    </lineage>
</organism>
<reference evidence="3 4" key="1">
    <citation type="journal article" date="2017" name="Genome Announc.">
        <title>Draft Genome Sequence of a Sporulating and Motile Strain of Lachnotalea glycerini Isolated from Water in Quebec City, Canada.</title>
        <authorList>
            <person name="Maheux A.F."/>
            <person name="Boudreau D.K."/>
            <person name="Berube E."/>
            <person name="Boissinot M."/>
            <person name="Raymond F."/>
            <person name="Brodeur S."/>
            <person name="Corbeil J."/>
            <person name="Isabel S."/>
            <person name="Omar R.F."/>
            <person name="Bergeron M.G."/>
        </authorList>
    </citation>
    <scope>NUCLEOTIDE SEQUENCE [LARGE SCALE GENOMIC DNA]</scope>
    <source>
        <strain evidence="3 4">CCRI-19302</strain>
    </source>
</reference>
<evidence type="ECO:0000313" key="2">
    <source>
        <dbReference type="EMBL" id="PXV93632.1"/>
    </source>
</evidence>
<reference evidence="2 5" key="2">
    <citation type="submission" date="2018-05" db="EMBL/GenBank/DDBJ databases">
        <title>Genomic Encyclopedia of Type Strains, Phase IV (KMG-IV): sequencing the most valuable type-strain genomes for metagenomic binning, comparative biology and taxonomic classification.</title>
        <authorList>
            <person name="Goeker M."/>
        </authorList>
    </citation>
    <scope>NUCLEOTIDE SEQUENCE [LARGE SCALE GENOMIC DNA]</scope>
    <source>
        <strain evidence="2 5">DSM 28816</strain>
    </source>
</reference>
<dbReference type="EMBL" id="NOKA02000003">
    <property type="protein sequence ID" value="RDY32580.1"/>
    <property type="molecule type" value="Genomic_DNA"/>
</dbReference>
<evidence type="ECO:0000313" key="4">
    <source>
        <dbReference type="Proteomes" id="UP000216411"/>
    </source>
</evidence>
<name>A0A255I3V6_9FIRM</name>
<dbReference type="InterPro" id="IPR009875">
    <property type="entry name" value="PilZ_domain"/>
</dbReference>
<keyword evidence="4" id="KW-1185">Reference proteome</keyword>
<dbReference type="SUPFAM" id="SSF141371">
    <property type="entry name" value="PilZ domain-like"/>
    <property type="match status" value="1"/>
</dbReference>
<protein>
    <submittedName>
        <fullName evidence="2">PilZ domain-containing protein</fullName>
    </submittedName>
</protein>
<reference evidence="3" key="3">
    <citation type="submission" date="2018-07" db="EMBL/GenBank/DDBJ databases">
        <authorList>
            <person name="Quirk P.G."/>
            <person name="Krulwich T.A."/>
        </authorList>
    </citation>
    <scope>NUCLEOTIDE SEQUENCE</scope>
    <source>
        <strain evidence="3">CCRI-19302</strain>
    </source>
</reference>
<accession>A0A255I3V6</accession>
<feature type="domain" description="PilZ" evidence="1">
    <location>
        <begin position="100"/>
        <end position="191"/>
    </location>
</feature>
<dbReference type="Proteomes" id="UP000247523">
    <property type="component" value="Unassembled WGS sequence"/>
</dbReference>
<evidence type="ECO:0000313" key="5">
    <source>
        <dbReference type="Proteomes" id="UP000247523"/>
    </source>
</evidence>
<dbReference type="Gene3D" id="2.40.10.220">
    <property type="entry name" value="predicted glycosyltransferase like domains"/>
    <property type="match status" value="1"/>
</dbReference>
<proteinExistence type="predicted"/>
<comment type="caution">
    <text evidence="2">The sequence shown here is derived from an EMBL/GenBank/DDBJ whole genome shotgun (WGS) entry which is preliminary data.</text>
</comment>
<dbReference type="Pfam" id="PF07238">
    <property type="entry name" value="PilZ"/>
    <property type="match status" value="1"/>
</dbReference>
<dbReference type="GO" id="GO:0035438">
    <property type="term" value="F:cyclic-di-GMP binding"/>
    <property type="evidence" value="ECO:0007669"/>
    <property type="project" value="InterPro"/>
</dbReference>
<dbReference type="AlphaFoldDB" id="A0A255I3V6"/>
<gene>
    <name evidence="2" type="ORF">C8E03_102403</name>
    <name evidence="3" type="ORF">CG710_003900</name>
</gene>
<dbReference type="OrthoDB" id="2003409at2"/>